<dbReference type="PANTHER" id="PTHR10344">
    <property type="entry name" value="THYMIDYLATE KINASE"/>
    <property type="match status" value="1"/>
</dbReference>
<evidence type="ECO:0000256" key="9">
    <source>
        <dbReference type="ARBA" id="ARBA00048743"/>
    </source>
</evidence>
<dbReference type="CDD" id="cd01672">
    <property type="entry name" value="TMPK"/>
    <property type="match status" value="1"/>
</dbReference>
<dbReference type="InterPro" id="IPR018095">
    <property type="entry name" value="Thymidylate_kin_CS"/>
</dbReference>
<keyword evidence="4 11" id="KW-0808">Transferase</keyword>
<comment type="catalytic activity">
    <reaction evidence="9 11">
        <text>dTMP + ATP = dTDP + ADP</text>
        <dbReference type="Rhea" id="RHEA:13517"/>
        <dbReference type="ChEBI" id="CHEBI:30616"/>
        <dbReference type="ChEBI" id="CHEBI:58369"/>
        <dbReference type="ChEBI" id="CHEBI:63528"/>
        <dbReference type="ChEBI" id="CHEBI:456216"/>
        <dbReference type="EC" id="2.7.4.9"/>
    </reaction>
</comment>
<keyword evidence="5 11" id="KW-0545">Nucleotide biosynthesis</keyword>
<dbReference type="GO" id="GO:0006227">
    <property type="term" value="P:dUDP biosynthetic process"/>
    <property type="evidence" value="ECO:0007669"/>
    <property type="project" value="TreeGrafter"/>
</dbReference>
<comment type="function">
    <text evidence="10 11">Phosphorylation of dTMP to form dTDP in both de novo and salvage pathways of dTTP synthesis.</text>
</comment>
<evidence type="ECO:0000256" key="5">
    <source>
        <dbReference type="ARBA" id="ARBA00022727"/>
    </source>
</evidence>
<dbReference type="NCBIfam" id="TIGR00041">
    <property type="entry name" value="DTMP_kinase"/>
    <property type="match status" value="1"/>
</dbReference>
<dbReference type="GO" id="GO:0005524">
    <property type="term" value="F:ATP binding"/>
    <property type="evidence" value="ECO:0007669"/>
    <property type="project" value="UniProtKB-UniRule"/>
</dbReference>
<dbReference type="Proteomes" id="UP000319836">
    <property type="component" value="Unassembled WGS sequence"/>
</dbReference>
<sequence length="201" mass="21822">MPGRFVTFEGGDGSGKSTQLTRLAARLARLGIEPVVTREPGGTALAESIRALLLDPERRPEPLGEAFLMEAARSDLVARVIAPALAQGRIVLGDRYTDSTMAYQGHGRGLDLAMLRAWNAAATGGRTPDLTFLFDLPASDRIDQEPLEFHERVRRGYLELARAEPGRVVVIEAALNPRQVEDAVWGAVQRALPNLSQTNKA</sequence>
<dbReference type="GO" id="GO:0004798">
    <property type="term" value="F:dTMP kinase activity"/>
    <property type="evidence" value="ECO:0007669"/>
    <property type="project" value="UniProtKB-UniRule"/>
</dbReference>
<dbReference type="InterPro" id="IPR039430">
    <property type="entry name" value="Thymidylate_kin-like_dom"/>
</dbReference>
<keyword evidence="7 11" id="KW-0418">Kinase</keyword>
<dbReference type="EC" id="2.7.4.9" evidence="2 11"/>
<evidence type="ECO:0000259" key="12">
    <source>
        <dbReference type="Pfam" id="PF02223"/>
    </source>
</evidence>
<evidence type="ECO:0000256" key="3">
    <source>
        <dbReference type="ARBA" id="ARBA00017144"/>
    </source>
</evidence>
<feature type="domain" description="Thymidylate kinase-like" evidence="12">
    <location>
        <begin position="8"/>
        <end position="183"/>
    </location>
</feature>
<organism evidence="13 14">
    <name type="scientific">Eiseniibacteriota bacterium</name>
    <dbReference type="NCBI Taxonomy" id="2212470"/>
    <lineage>
        <taxon>Bacteria</taxon>
        <taxon>Candidatus Eiseniibacteriota</taxon>
    </lineage>
</organism>
<evidence type="ECO:0000256" key="8">
    <source>
        <dbReference type="ARBA" id="ARBA00022840"/>
    </source>
</evidence>
<keyword evidence="8 11" id="KW-0067">ATP-binding</keyword>
<dbReference type="FunFam" id="3.40.50.300:FF:000225">
    <property type="entry name" value="Thymidylate kinase"/>
    <property type="match status" value="1"/>
</dbReference>
<proteinExistence type="inferred from homology"/>
<evidence type="ECO:0000256" key="10">
    <source>
        <dbReference type="ARBA" id="ARBA00057735"/>
    </source>
</evidence>
<evidence type="ECO:0000256" key="6">
    <source>
        <dbReference type="ARBA" id="ARBA00022741"/>
    </source>
</evidence>
<dbReference type="HAMAP" id="MF_00165">
    <property type="entry name" value="Thymidylate_kinase"/>
    <property type="match status" value="1"/>
</dbReference>
<dbReference type="EMBL" id="VBPA01000193">
    <property type="protein sequence ID" value="TMQ70584.1"/>
    <property type="molecule type" value="Genomic_DNA"/>
</dbReference>
<evidence type="ECO:0000313" key="14">
    <source>
        <dbReference type="Proteomes" id="UP000319836"/>
    </source>
</evidence>
<reference evidence="13 14" key="1">
    <citation type="journal article" date="2019" name="Nat. Microbiol.">
        <title>Mediterranean grassland soil C-N compound turnover is dependent on rainfall and depth, and is mediated by genomically divergent microorganisms.</title>
        <authorList>
            <person name="Diamond S."/>
            <person name="Andeer P.F."/>
            <person name="Li Z."/>
            <person name="Crits-Christoph A."/>
            <person name="Burstein D."/>
            <person name="Anantharaman K."/>
            <person name="Lane K.R."/>
            <person name="Thomas B.C."/>
            <person name="Pan C."/>
            <person name="Northen T.R."/>
            <person name="Banfield J.F."/>
        </authorList>
    </citation>
    <scope>NUCLEOTIDE SEQUENCE [LARGE SCALE GENOMIC DNA]</scope>
    <source>
        <strain evidence="13">WS_10</strain>
    </source>
</reference>
<keyword evidence="6 11" id="KW-0547">Nucleotide-binding</keyword>
<evidence type="ECO:0000313" key="13">
    <source>
        <dbReference type="EMBL" id="TMQ70584.1"/>
    </source>
</evidence>
<dbReference type="Gene3D" id="3.40.50.300">
    <property type="entry name" value="P-loop containing nucleotide triphosphate hydrolases"/>
    <property type="match status" value="1"/>
</dbReference>
<dbReference type="PROSITE" id="PS01331">
    <property type="entry name" value="THYMIDYLATE_KINASE"/>
    <property type="match status" value="1"/>
</dbReference>
<dbReference type="AlphaFoldDB" id="A0A538U3W2"/>
<evidence type="ECO:0000256" key="2">
    <source>
        <dbReference type="ARBA" id="ARBA00012980"/>
    </source>
</evidence>
<dbReference type="Pfam" id="PF02223">
    <property type="entry name" value="Thymidylate_kin"/>
    <property type="match status" value="1"/>
</dbReference>
<dbReference type="GO" id="GO:0006233">
    <property type="term" value="P:dTDP biosynthetic process"/>
    <property type="evidence" value="ECO:0007669"/>
    <property type="project" value="InterPro"/>
</dbReference>
<evidence type="ECO:0000256" key="7">
    <source>
        <dbReference type="ARBA" id="ARBA00022777"/>
    </source>
</evidence>
<dbReference type="InterPro" id="IPR018094">
    <property type="entry name" value="Thymidylate_kinase"/>
</dbReference>
<dbReference type="GO" id="GO:0006235">
    <property type="term" value="P:dTTP biosynthetic process"/>
    <property type="evidence" value="ECO:0007669"/>
    <property type="project" value="UniProtKB-UniRule"/>
</dbReference>
<name>A0A538U3W2_UNCEI</name>
<gene>
    <name evidence="11 13" type="primary">tmk</name>
    <name evidence="13" type="ORF">E6K80_08115</name>
</gene>
<evidence type="ECO:0000256" key="11">
    <source>
        <dbReference type="HAMAP-Rule" id="MF_00165"/>
    </source>
</evidence>
<dbReference type="InterPro" id="IPR027417">
    <property type="entry name" value="P-loop_NTPase"/>
</dbReference>
<comment type="similarity">
    <text evidence="1 11">Belongs to the thymidylate kinase family.</text>
</comment>
<dbReference type="SUPFAM" id="SSF52540">
    <property type="entry name" value="P-loop containing nucleoside triphosphate hydrolases"/>
    <property type="match status" value="1"/>
</dbReference>
<dbReference type="PANTHER" id="PTHR10344:SF4">
    <property type="entry name" value="UMP-CMP KINASE 2, MITOCHONDRIAL"/>
    <property type="match status" value="1"/>
</dbReference>
<feature type="binding site" evidence="11">
    <location>
        <begin position="10"/>
        <end position="17"/>
    </location>
    <ligand>
        <name>ATP</name>
        <dbReference type="ChEBI" id="CHEBI:30616"/>
    </ligand>
</feature>
<comment type="caution">
    <text evidence="13">The sequence shown here is derived from an EMBL/GenBank/DDBJ whole genome shotgun (WGS) entry which is preliminary data.</text>
</comment>
<accession>A0A538U3W2</accession>
<protein>
    <recommendedName>
        <fullName evidence="3 11">Thymidylate kinase</fullName>
        <ecNumber evidence="2 11">2.7.4.9</ecNumber>
    </recommendedName>
    <alternativeName>
        <fullName evidence="11">dTMP kinase</fullName>
    </alternativeName>
</protein>
<dbReference type="GO" id="GO:0005829">
    <property type="term" value="C:cytosol"/>
    <property type="evidence" value="ECO:0007669"/>
    <property type="project" value="TreeGrafter"/>
</dbReference>
<evidence type="ECO:0000256" key="4">
    <source>
        <dbReference type="ARBA" id="ARBA00022679"/>
    </source>
</evidence>
<evidence type="ECO:0000256" key="1">
    <source>
        <dbReference type="ARBA" id="ARBA00009776"/>
    </source>
</evidence>